<dbReference type="NCBIfam" id="TIGR01205">
    <property type="entry name" value="D_ala_D_alaTIGR"/>
    <property type="match status" value="1"/>
</dbReference>
<dbReference type="SUPFAM" id="SSF52440">
    <property type="entry name" value="PreATP-grasp domain"/>
    <property type="match status" value="1"/>
</dbReference>
<evidence type="ECO:0000256" key="12">
    <source>
        <dbReference type="ARBA" id="ARBA00022960"/>
    </source>
</evidence>
<comment type="subcellular location">
    <subcellularLocation>
        <location evidence="4 16">Cytoplasm</location>
    </subcellularLocation>
</comment>
<keyword evidence="10 17" id="KW-0547">Nucleotide-binding</keyword>
<gene>
    <name evidence="16 19" type="primary">ddl</name>
    <name evidence="19" type="ORF">Y5W_00586</name>
</gene>
<evidence type="ECO:0000256" key="6">
    <source>
        <dbReference type="ARBA" id="ARBA00010871"/>
    </source>
</evidence>
<evidence type="ECO:0000256" key="7">
    <source>
        <dbReference type="ARBA" id="ARBA00012216"/>
    </source>
</evidence>
<keyword evidence="11 17" id="KW-0067">ATP-binding</keyword>
<evidence type="ECO:0000256" key="16">
    <source>
        <dbReference type="HAMAP-Rule" id="MF_00047"/>
    </source>
</evidence>
<dbReference type="EC" id="6.3.2.4" evidence="7 16"/>
<sequence>MKQRLARIGRVAVLAGGDSAERSVSLKSGAAVHQALRQLGLIAELVDPADTGVATLKGFDVAFVALHGRGGEDGVIQGVLDHLGVPYTGSGVMASAIGMDKVRTKQLWKGAGLPTPAFYVDGVSEAPAEMGFPRMVKPSHEGSSIGMAKVDNEAELAAALAEARRYDSEVLVEAWVDGPEYTVAVVGDQALPSIRLRTPHAFYDFEAKYQSDTTEYLCPAGLDEADEQALRELSLRAFRVVGCQGWGRVDVMRDEQGRWQLLEVNTVPGMTDHSLVPMAAKAAGDDFATLVARILLEAVYRFAADRDREQST</sequence>
<evidence type="ECO:0000256" key="15">
    <source>
        <dbReference type="ARBA" id="ARBA00047614"/>
    </source>
</evidence>
<dbReference type="Pfam" id="PF07478">
    <property type="entry name" value="Dala_Dala_lig_C"/>
    <property type="match status" value="1"/>
</dbReference>
<comment type="similarity">
    <text evidence="6 16">Belongs to the D-alanine--D-alanine ligase family.</text>
</comment>
<keyword evidence="13 16" id="KW-0573">Peptidoglycan synthesis</keyword>
<dbReference type="PANTHER" id="PTHR23132">
    <property type="entry name" value="D-ALANINE--D-ALANINE LIGASE"/>
    <property type="match status" value="1"/>
</dbReference>
<dbReference type="InterPro" id="IPR011127">
    <property type="entry name" value="Dala_Dala_lig_N"/>
</dbReference>
<dbReference type="InterPro" id="IPR013815">
    <property type="entry name" value="ATP_grasp_subdomain_1"/>
</dbReference>
<dbReference type="PROSITE" id="PS00843">
    <property type="entry name" value="DALA_DALA_LIGASE_1"/>
    <property type="match status" value="1"/>
</dbReference>
<comment type="cofactor">
    <cofactor evidence="2">
        <name>Mg(2+)</name>
        <dbReference type="ChEBI" id="CHEBI:18420"/>
    </cofactor>
</comment>
<dbReference type="Pfam" id="PF01820">
    <property type="entry name" value="Dala_Dala_lig_N"/>
    <property type="match status" value="1"/>
</dbReference>
<dbReference type="Gene3D" id="3.30.470.20">
    <property type="entry name" value="ATP-grasp fold, B domain"/>
    <property type="match status" value="1"/>
</dbReference>
<feature type="domain" description="ATP-grasp" evidence="18">
    <location>
        <begin position="105"/>
        <end position="296"/>
    </location>
</feature>
<evidence type="ECO:0000256" key="2">
    <source>
        <dbReference type="ARBA" id="ARBA00001946"/>
    </source>
</evidence>
<name>A0ABS0AMD1_9GAMM</name>
<evidence type="ECO:0000256" key="5">
    <source>
        <dbReference type="ARBA" id="ARBA00004752"/>
    </source>
</evidence>
<keyword evidence="8 16" id="KW-0963">Cytoplasm</keyword>
<dbReference type="InterPro" id="IPR000291">
    <property type="entry name" value="D-Ala_lig_Van_CS"/>
</dbReference>
<dbReference type="NCBIfam" id="NF002378">
    <property type="entry name" value="PRK01372.1"/>
    <property type="match status" value="1"/>
</dbReference>
<dbReference type="PROSITE" id="PS00844">
    <property type="entry name" value="DALA_DALA_LIGASE_2"/>
    <property type="match status" value="1"/>
</dbReference>
<evidence type="ECO:0000259" key="18">
    <source>
        <dbReference type="PROSITE" id="PS50975"/>
    </source>
</evidence>
<keyword evidence="9 16" id="KW-0436">Ligase</keyword>
<evidence type="ECO:0000256" key="3">
    <source>
        <dbReference type="ARBA" id="ARBA00003921"/>
    </source>
</evidence>
<dbReference type="EMBL" id="ARXX01000005">
    <property type="protein sequence ID" value="MBF5055292.1"/>
    <property type="molecule type" value="Genomic_DNA"/>
</dbReference>
<dbReference type="Gene3D" id="3.40.50.20">
    <property type="match status" value="1"/>
</dbReference>
<dbReference type="RefSeq" id="WP_194864119.1">
    <property type="nucleotide sequence ID" value="NZ_ARXX01000005.1"/>
</dbReference>
<comment type="function">
    <text evidence="3 16">Cell wall formation.</text>
</comment>
<organism evidence="19 20">
    <name type="scientific">Alloalcanivorax profundimaris</name>
    <dbReference type="NCBI Taxonomy" id="2735259"/>
    <lineage>
        <taxon>Bacteria</taxon>
        <taxon>Pseudomonadati</taxon>
        <taxon>Pseudomonadota</taxon>
        <taxon>Gammaproteobacteria</taxon>
        <taxon>Oceanospirillales</taxon>
        <taxon>Alcanivoracaceae</taxon>
        <taxon>Alloalcanivorax</taxon>
    </lineage>
</organism>
<evidence type="ECO:0000256" key="10">
    <source>
        <dbReference type="ARBA" id="ARBA00022741"/>
    </source>
</evidence>
<dbReference type="GO" id="GO:0008716">
    <property type="term" value="F:D-alanine-D-alanine ligase activity"/>
    <property type="evidence" value="ECO:0007669"/>
    <property type="project" value="UniProtKB-EC"/>
</dbReference>
<dbReference type="PROSITE" id="PS50975">
    <property type="entry name" value="ATP_GRASP"/>
    <property type="match status" value="1"/>
</dbReference>
<evidence type="ECO:0000256" key="14">
    <source>
        <dbReference type="ARBA" id="ARBA00023316"/>
    </source>
</evidence>
<evidence type="ECO:0000256" key="11">
    <source>
        <dbReference type="ARBA" id="ARBA00022840"/>
    </source>
</evidence>
<protein>
    <recommendedName>
        <fullName evidence="7 16">D-alanine--D-alanine ligase</fullName>
        <ecNumber evidence="7 16">6.3.2.4</ecNumber>
    </recommendedName>
    <alternativeName>
        <fullName evidence="16">D-Ala-D-Ala ligase</fullName>
    </alternativeName>
    <alternativeName>
        <fullName evidence="16">D-alanylalanine synthetase</fullName>
    </alternativeName>
</protein>
<keyword evidence="20" id="KW-1185">Reference proteome</keyword>
<keyword evidence="14 16" id="KW-0961">Cell wall biogenesis/degradation</keyword>
<evidence type="ECO:0000256" key="4">
    <source>
        <dbReference type="ARBA" id="ARBA00004496"/>
    </source>
</evidence>
<dbReference type="InterPro" id="IPR011095">
    <property type="entry name" value="Dala_Dala_lig_C"/>
</dbReference>
<comment type="caution">
    <text evidence="19">The sequence shown here is derived from an EMBL/GenBank/DDBJ whole genome shotgun (WGS) entry which is preliminary data.</text>
</comment>
<evidence type="ECO:0000256" key="13">
    <source>
        <dbReference type="ARBA" id="ARBA00022984"/>
    </source>
</evidence>
<dbReference type="InterPro" id="IPR011761">
    <property type="entry name" value="ATP-grasp"/>
</dbReference>
<proteinExistence type="inferred from homology"/>
<dbReference type="Proteomes" id="UP000662703">
    <property type="component" value="Unassembled WGS sequence"/>
</dbReference>
<reference evidence="19 20" key="1">
    <citation type="submission" date="2012-09" db="EMBL/GenBank/DDBJ databases">
        <title>Genome Sequence of alkane-degrading Bacterium Alcanivorax sp. 521-1.</title>
        <authorList>
            <person name="Lai Q."/>
            <person name="Shao Z."/>
        </authorList>
    </citation>
    <scope>NUCLEOTIDE SEQUENCE [LARGE SCALE GENOMIC DNA]</scope>
    <source>
        <strain evidence="19 20">521-1</strain>
    </source>
</reference>
<comment type="cofactor">
    <cofactor evidence="1">
        <name>Mn(2+)</name>
        <dbReference type="ChEBI" id="CHEBI:29035"/>
    </cofactor>
</comment>
<evidence type="ECO:0000256" key="1">
    <source>
        <dbReference type="ARBA" id="ARBA00001936"/>
    </source>
</evidence>
<comment type="pathway">
    <text evidence="5 16">Cell wall biogenesis; peptidoglycan biosynthesis.</text>
</comment>
<keyword evidence="12 16" id="KW-0133">Cell shape</keyword>
<dbReference type="InterPro" id="IPR016185">
    <property type="entry name" value="PreATP-grasp_dom_sf"/>
</dbReference>
<evidence type="ECO:0000256" key="17">
    <source>
        <dbReference type="PROSITE-ProRule" id="PRU00409"/>
    </source>
</evidence>
<dbReference type="PANTHER" id="PTHR23132:SF23">
    <property type="entry name" value="D-ALANINE--D-ALANINE LIGASE B"/>
    <property type="match status" value="1"/>
</dbReference>
<evidence type="ECO:0000256" key="9">
    <source>
        <dbReference type="ARBA" id="ARBA00022598"/>
    </source>
</evidence>
<dbReference type="PIRSF" id="PIRSF039102">
    <property type="entry name" value="Ddl/VanB"/>
    <property type="match status" value="1"/>
</dbReference>
<evidence type="ECO:0000313" key="20">
    <source>
        <dbReference type="Proteomes" id="UP000662703"/>
    </source>
</evidence>
<evidence type="ECO:0000313" key="19">
    <source>
        <dbReference type="EMBL" id="MBF5055292.1"/>
    </source>
</evidence>
<accession>A0ABS0AMD1</accession>
<dbReference type="HAMAP" id="MF_00047">
    <property type="entry name" value="Dala_Dala_lig"/>
    <property type="match status" value="1"/>
</dbReference>
<dbReference type="InterPro" id="IPR005905">
    <property type="entry name" value="D_ala_D_ala"/>
</dbReference>
<comment type="catalytic activity">
    <reaction evidence="15 16">
        <text>2 D-alanine + ATP = D-alanyl-D-alanine + ADP + phosphate + H(+)</text>
        <dbReference type="Rhea" id="RHEA:11224"/>
        <dbReference type="ChEBI" id="CHEBI:15378"/>
        <dbReference type="ChEBI" id="CHEBI:30616"/>
        <dbReference type="ChEBI" id="CHEBI:43474"/>
        <dbReference type="ChEBI" id="CHEBI:57416"/>
        <dbReference type="ChEBI" id="CHEBI:57822"/>
        <dbReference type="ChEBI" id="CHEBI:456216"/>
        <dbReference type="EC" id="6.3.2.4"/>
    </reaction>
</comment>
<dbReference type="Gene3D" id="3.30.1490.20">
    <property type="entry name" value="ATP-grasp fold, A domain"/>
    <property type="match status" value="1"/>
</dbReference>
<evidence type="ECO:0000256" key="8">
    <source>
        <dbReference type="ARBA" id="ARBA00022490"/>
    </source>
</evidence>
<dbReference type="SUPFAM" id="SSF56059">
    <property type="entry name" value="Glutathione synthetase ATP-binding domain-like"/>
    <property type="match status" value="1"/>
</dbReference>